<protein>
    <submittedName>
        <fullName evidence="1">Str. FM013</fullName>
    </submittedName>
</protein>
<name>A0A0G4PVV0_PENC3</name>
<dbReference type="PROSITE" id="PS51257">
    <property type="entry name" value="PROKAR_LIPOPROTEIN"/>
    <property type="match status" value="1"/>
</dbReference>
<proteinExistence type="predicted"/>
<sequence>MVRLGSDLHQLHITTIASCAAQYHLSTKLALRRVIHRVLRLDLTASTPPRHERRSVLRHAPLALGIYPVYPARLIRSDSCGVRRTGYNIMSNGMNGDCIDRDNCNALIFPSLASNAKRAILSAQAICPFVNTGGMDEE</sequence>
<dbReference type="Proteomes" id="UP000053732">
    <property type="component" value="Unassembled WGS sequence"/>
</dbReference>
<dbReference type="EMBL" id="HG793186">
    <property type="protein sequence ID" value="CRL30523.1"/>
    <property type="molecule type" value="Genomic_DNA"/>
</dbReference>
<keyword evidence="2" id="KW-1185">Reference proteome</keyword>
<evidence type="ECO:0000313" key="1">
    <source>
        <dbReference type="EMBL" id="CRL30523.1"/>
    </source>
</evidence>
<organism evidence="1 2">
    <name type="scientific">Penicillium camemberti (strain FM 013)</name>
    <dbReference type="NCBI Taxonomy" id="1429867"/>
    <lineage>
        <taxon>Eukaryota</taxon>
        <taxon>Fungi</taxon>
        <taxon>Dikarya</taxon>
        <taxon>Ascomycota</taxon>
        <taxon>Pezizomycotina</taxon>
        <taxon>Eurotiomycetes</taxon>
        <taxon>Eurotiomycetidae</taxon>
        <taxon>Eurotiales</taxon>
        <taxon>Aspergillaceae</taxon>
        <taxon>Penicillium</taxon>
    </lineage>
</organism>
<reference evidence="1 2" key="1">
    <citation type="journal article" date="2014" name="Nat. Commun.">
        <title>Multiple recent horizontal transfers of a large genomic region in cheese making fungi.</title>
        <authorList>
            <person name="Cheeseman K."/>
            <person name="Ropars J."/>
            <person name="Renault P."/>
            <person name="Dupont J."/>
            <person name="Gouzy J."/>
            <person name="Branca A."/>
            <person name="Abraham A.L."/>
            <person name="Ceppi M."/>
            <person name="Conseiller E."/>
            <person name="Debuchy R."/>
            <person name="Malagnac F."/>
            <person name="Goarin A."/>
            <person name="Silar P."/>
            <person name="Lacoste S."/>
            <person name="Sallet E."/>
            <person name="Bensimon A."/>
            <person name="Giraud T."/>
            <person name="Brygoo Y."/>
        </authorList>
    </citation>
    <scope>NUCLEOTIDE SEQUENCE [LARGE SCALE GENOMIC DNA]</scope>
    <source>
        <strain evidence="2">FM 013</strain>
    </source>
</reference>
<gene>
    <name evidence="1" type="ORF">PCAMFM013_S053g000031</name>
</gene>
<accession>A0A0G4PVV0</accession>
<dbReference type="AlphaFoldDB" id="A0A0G4PVV0"/>
<evidence type="ECO:0000313" key="2">
    <source>
        <dbReference type="Proteomes" id="UP000053732"/>
    </source>
</evidence>